<dbReference type="Pfam" id="PF12705">
    <property type="entry name" value="PDDEXK_1"/>
    <property type="match status" value="1"/>
</dbReference>
<dbReference type="Pfam" id="PF13361">
    <property type="entry name" value="UvrD_C"/>
    <property type="match status" value="2"/>
</dbReference>
<sequence>MRRVEQSGQGQPVSRADLDRAIGFRLSDEQWEVVSAPLDPAVVVAGAGSGKTTSMSVRIAWLVASGMARPDSVIGLTFTTKAAAQLLDSMRRDMRCLERAGLMPDFMGTFTDADTGAAAGDEGSRDAHGSLLAHDSKDAAQDFAEEAVGEPQVLTYNAFAARLLSEHGIRLGLEPGAQILGAGARQQLAYRVVCRTSLPIAGLGASPISLTSDVLALDDQLSELDIDPERVIDHDDALIAELDSHVSLQKIGASMRATAQARRVLAMLVREWRAEKQSRDLLDFTDQTRLALEIVRRFPDVAASVRARHGVVLLDEYQDTSIAQRHLLQALFAHGHPVTAVGDPCQAIYGWRGASVDNIEQFPEHFPVMRSGVAESSARYALTFNRRSGPSILDVANDLSRGLRSRHTGLGRLEAGDVGIKGPGDVRVGLFETAAAEKEWIVEQITGWRSRVESSFTDDQWSDIAILAATGKDLAEFDRLLRTAGVPTQLYGAAGLMRQPVVVELRSMLEILHNPIANPEMIRILAGPRLRLGLRDIAALGVRAAELAGGGHRFVTDDVEDALDEAVAGADPVEAVSLSDALFDLGNPGRFSPEALRRLAEFADEIRELRRHVGEPMTELISRIGRVTGLDVECPLAAEAQQQQYAWSSFLDLAADFVDFDGTSSLGAFLSRLRDAERFDVELPLDLAVLGNAVQLMTIHKSKGLEFPHVFVPSVAKSAFPGAPARSEWPTSAATVPWSLRADTNDELDSFPSAEESPRDKDHKAYKAILAELKTADDERLAYVALTRAESTLIVTGHWWGPTQSTLRGPEPYLSAIRQTVLDGMGTIVAWHPKPDGGATNPSAGATEVEFPWPAPIESASAIAAVADRVRGAMADPRRDGLPAGLSASEQAMIEQWDADAELLLDEERRRRREQVIVPLPSSLSASSLIRALRDPVGLAVDLARPMPRRPAPAARRGTAFHAWVESRYGQQSLLDPDDLPGAGDEDIASDADLDALKATFEASVFAGRSPAAIEEPFALVLGGRVVRGRIDAVFERNGRYDVIDWKTGGSSGADPYQLAIYCIAWSQLRNVPLSDIDAGFFMVSTGELIRPDAMPDLAEVARGLGRGTVPHLGIPSSI</sequence>
<evidence type="ECO:0000256" key="1">
    <source>
        <dbReference type="ARBA" id="ARBA00022722"/>
    </source>
</evidence>
<evidence type="ECO:0000256" key="7">
    <source>
        <dbReference type="ARBA" id="ARBA00022840"/>
    </source>
</evidence>
<dbReference type="PANTHER" id="PTHR11070:SF55">
    <property type="entry name" value="DNA 3'-5' HELICASE"/>
    <property type="match status" value="1"/>
</dbReference>
<feature type="domain" description="UvrD-like helicase ATP-binding" evidence="14">
    <location>
        <begin position="24"/>
        <end position="389"/>
    </location>
</feature>
<dbReference type="Pfam" id="PF00580">
    <property type="entry name" value="UvrD-helicase"/>
    <property type="match status" value="1"/>
</dbReference>
<keyword evidence="5" id="KW-0347">Helicase</keyword>
<evidence type="ECO:0000256" key="9">
    <source>
        <dbReference type="ARBA" id="ARBA00023204"/>
    </source>
</evidence>
<evidence type="ECO:0000259" key="15">
    <source>
        <dbReference type="PROSITE" id="PS51217"/>
    </source>
</evidence>
<evidence type="ECO:0000256" key="4">
    <source>
        <dbReference type="ARBA" id="ARBA00022801"/>
    </source>
</evidence>
<proteinExistence type="predicted"/>
<comment type="catalytic activity">
    <reaction evidence="13">
        <text>ATP + H2O = ADP + phosphate + H(+)</text>
        <dbReference type="Rhea" id="RHEA:13065"/>
        <dbReference type="ChEBI" id="CHEBI:15377"/>
        <dbReference type="ChEBI" id="CHEBI:15378"/>
        <dbReference type="ChEBI" id="CHEBI:30616"/>
        <dbReference type="ChEBI" id="CHEBI:43474"/>
        <dbReference type="ChEBI" id="CHEBI:456216"/>
        <dbReference type="EC" id="5.6.2.4"/>
    </reaction>
</comment>
<accession>A0A6J7J4Q3</accession>
<dbReference type="GO" id="GO:0005524">
    <property type="term" value="F:ATP binding"/>
    <property type="evidence" value="ECO:0007669"/>
    <property type="project" value="UniProtKB-KW"/>
</dbReference>
<dbReference type="GO" id="GO:0043138">
    <property type="term" value="F:3'-5' DNA helicase activity"/>
    <property type="evidence" value="ECO:0007669"/>
    <property type="project" value="UniProtKB-EC"/>
</dbReference>
<dbReference type="GO" id="GO:0003677">
    <property type="term" value="F:DNA binding"/>
    <property type="evidence" value="ECO:0007669"/>
    <property type="project" value="UniProtKB-KW"/>
</dbReference>
<dbReference type="GO" id="GO:0005829">
    <property type="term" value="C:cytosol"/>
    <property type="evidence" value="ECO:0007669"/>
    <property type="project" value="TreeGrafter"/>
</dbReference>
<keyword evidence="6" id="KW-0269">Exonuclease</keyword>
<dbReference type="InterPro" id="IPR000212">
    <property type="entry name" value="DNA_helicase_UvrD/REP"/>
</dbReference>
<feature type="domain" description="UvrD-like helicase C-terminal" evidence="15">
    <location>
        <begin position="390"/>
        <end position="704"/>
    </location>
</feature>
<dbReference type="Gene3D" id="3.90.320.10">
    <property type="match status" value="1"/>
</dbReference>
<dbReference type="PROSITE" id="PS51217">
    <property type="entry name" value="UVRD_HELICASE_CTER"/>
    <property type="match status" value="1"/>
</dbReference>
<dbReference type="InterPro" id="IPR011604">
    <property type="entry name" value="PDDEXK-like_dom_sf"/>
</dbReference>
<dbReference type="GO" id="GO:0004527">
    <property type="term" value="F:exonuclease activity"/>
    <property type="evidence" value="ECO:0007669"/>
    <property type="project" value="UniProtKB-KW"/>
</dbReference>
<evidence type="ECO:0000256" key="3">
    <source>
        <dbReference type="ARBA" id="ARBA00022763"/>
    </source>
</evidence>
<reference evidence="16" key="1">
    <citation type="submission" date="2020-05" db="EMBL/GenBank/DDBJ databases">
        <authorList>
            <person name="Chiriac C."/>
            <person name="Salcher M."/>
            <person name="Ghai R."/>
            <person name="Kavagutti S V."/>
        </authorList>
    </citation>
    <scope>NUCLEOTIDE SEQUENCE</scope>
</reference>
<dbReference type="EC" id="5.6.2.4" evidence="12"/>
<evidence type="ECO:0000259" key="14">
    <source>
        <dbReference type="PROSITE" id="PS51198"/>
    </source>
</evidence>
<dbReference type="InterPro" id="IPR014016">
    <property type="entry name" value="UvrD-like_ATP-bd"/>
</dbReference>
<evidence type="ECO:0000256" key="13">
    <source>
        <dbReference type="ARBA" id="ARBA00048988"/>
    </source>
</evidence>
<dbReference type="Gene3D" id="3.40.50.300">
    <property type="entry name" value="P-loop containing nucleotide triphosphate hydrolases"/>
    <property type="match status" value="4"/>
</dbReference>
<comment type="catalytic activity">
    <reaction evidence="11">
        <text>Couples ATP hydrolysis with the unwinding of duplex DNA by translocating in the 3'-5' direction.</text>
        <dbReference type="EC" id="5.6.2.4"/>
    </reaction>
</comment>
<keyword evidence="2" id="KW-0547">Nucleotide-binding</keyword>
<dbReference type="EMBL" id="CAFBNE010000014">
    <property type="protein sequence ID" value="CAB4937544.1"/>
    <property type="molecule type" value="Genomic_DNA"/>
</dbReference>
<name>A0A6J7J4Q3_9ZZZZ</name>
<evidence type="ECO:0000256" key="5">
    <source>
        <dbReference type="ARBA" id="ARBA00022806"/>
    </source>
</evidence>
<dbReference type="GO" id="GO:0000725">
    <property type="term" value="P:recombinational repair"/>
    <property type="evidence" value="ECO:0007669"/>
    <property type="project" value="TreeGrafter"/>
</dbReference>
<evidence type="ECO:0000313" key="16">
    <source>
        <dbReference type="EMBL" id="CAB4937544.1"/>
    </source>
</evidence>
<gene>
    <name evidence="16" type="ORF">UFOPK3772_00673</name>
</gene>
<dbReference type="PANTHER" id="PTHR11070">
    <property type="entry name" value="UVRD / RECB / PCRA DNA HELICASE FAMILY MEMBER"/>
    <property type="match status" value="1"/>
</dbReference>
<dbReference type="AlphaFoldDB" id="A0A6J7J4Q3"/>
<dbReference type="CDD" id="cd17932">
    <property type="entry name" value="DEXQc_UvrD"/>
    <property type="match status" value="1"/>
</dbReference>
<evidence type="ECO:0000256" key="2">
    <source>
        <dbReference type="ARBA" id="ARBA00022741"/>
    </source>
</evidence>
<dbReference type="InterPro" id="IPR038726">
    <property type="entry name" value="PDDEXK_AddAB-type"/>
</dbReference>
<dbReference type="InterPro" id="IPR014017">
    <property type="entry name" value="DNA_helicase_UvrD-like_C"/>
</dbReference>
<keyword evidence="9" id="KW-0234">DNA repair</keyword>
<dbReference type="GO" id="GO:0033202">
    <property type="term" value="C:DNA helicase complex"/>
    <property type="evidence" value="ECO:0007669"/>
    <property type="project" value="TreeGrafter"/>
</dbReference>
<evidence type="ECO:0000256" key="6">
    <source>
        <dbReference type="ARBA" id="ARBA00022839"/>
    </source>
</evidence>
<dbReference type="SUPFAM" id="SSF52540">
    <property type="entry name" value="P-loop containing nucleoside triphosphate hydrolases"/>
    <property type="match status" value="1"/>
</dbReference>
<keyword evidence="3" id="KW-0227">DNA damage</keyword>
<evidence type="ECO:0000256" key="8">
    <source>
        <dbReference type="ARBA" id="ARBA00023125"/>
    </source>
</evidence>
<keyword evidence="8" id="KW-0238">DNA-binding</keyword>
<dbReference type="InterPro" id="IPR027417">
    <property type="entry name" value="P-loop_NTPase"/>
</dbReference>
<organism evidence="16">
    <name type="scientific">freshwater metagenome</name>
    <dbReference type="NCBI Taxonomy" id="449393"/>
    <lineage>
        <taxon>unclassified sequences</taxon>
        <taxon>metagenomes</taxon>
        <taxon>ecological metagenomes</taxon>
    </lineage>
</organism>
<dbReference type="PROSITE" id="PS51198">
    <property type="entry name" value="UVRD_HELICASE_ATP_BIND"/>
    <property type="match status" value="1"/>
</dbReference>
<protein>
    <recommendedName>
        <fullName evidence="12">DNA 3'-5' helicase</fullName>
        <ecNumber evidence="12">5.6.2.4</ecNumber>
    </recommendedName>
</protein>
<dbReference type="Gene3D" id="1.10.486.10">
    <property type="entry name" value="PCRA, domain 4"/>
    <property type="match status" value="1"/>
</dbReference>
<dbReference type="InterPro" id="IPR011335">
    <property type="entry name" value="Restrct_endonuc-II-like"/>
</dbReference>
<keyword evidence="10" id="KW-0413">Isomerase</keyword>
<evidence type="ECO:0000256" key="12">
    <source>
        <dbReference type="ARBA" id="ARBA00034808"/>
    </source>
</evidence>
<keyword evidence="7" id="KW-0067">ATP-binding</keyword>
<evidence type="ECO:0000256" key="11">
    <source>
        <dbReference type="ARBA" id="ARBA00034617"/>
    </source>
</evidence>
<dbReference type="SUPFAM" id="SSF52980">
    <property type="entry name" value="Restriction endonuclease-like"/>
    <property type="match status" value="1"/>
</dbReference>
<evidence type="ECO:0000256" key="10">
    <source>
        <dbReference type="ARBA" id="ARBA00023235"/>
    </source>
</evidence>
<keyword evidence="1" id="KW-0540">Nuclease</keyword>
<keyword evidence="4" id="KW-0378">Hydrolase</keyword>